<feature type="domain" description="DUF4174" evidence="2">
    <location>
        <begin position="21"/>
        <end position="126"/>
    </location>
</feature>
<dbReference type="InterPro" id="IPR025232">
    <property type="entry name" value="DUF4174"/>
</dbReference>
<accession>A0ABT7YAL7</accession>
<name>A0ABT7YAL7_9BACT</name>
<reference evidence="3" key="1">
    <citation type="submission" date="2023-06" db="EMBL/GenBank/DDBJ databases">
        <title>Robiginitalea aurantiacus sp. nov. and Algoriphagus sediminis sp. nov., isolated from coastal sediment.</title>
        <authorList>
            <person name="Zhou Z.Y."/>
            <person name="An J."/>
            <person name="Jia Y.W."/>
            <person name="Du Z.J."/>
        </authorList>
    </citation>
    <scope>NUCLEOTIDE SEQUENCE</scope>
    <source>
        <strain evidence="3">C2-7</strain>
    </source>
</reference>
<proteinExistence type="predicted"/>
<keyword evidence="4" id="KW-1185">Reference proteome</keyword>
<keyword evidence="1" id="KW-0732">Signal</keyword>
<evidence type="ECO:0000313" key="3">
    <source>
        <dbReference type="EMBL" id="MDN3203249.1"/>
    </source>
</evidence>
<evidence type="ECO:0000256" key="1">
    <source>
        <dbReference type="ARBA" id="ARBA00022729"/>
    </source>
</evidence>
<dbReference type="RefSeq" id="WP_289998813.1">
    <property type="nucleotide sequence ID" value="NZ_JAUEPH010000002.1"/>
</dbReference>
<sequence>MWHLILIPLFLSIYSDRPKTLEDFRWENRLLIVFDQPDSLKNLFEKQKEALEERRLLVFHFKNRKLAESNFPGEVQAESFLKLGSNEKKGWFLIGLDGGVKRKEEILPPLESIFATIDAMPMRQSEIRKKRGSG</sequence>
<evidence type="ECO:0000259" key="2">
    <source>
        <dbReference type="Pfam" id="PF13778"/>
    </source>
</evidence>
<evidence type="ECO:0000313" key="4">
    <source>
        <dbReference type="Proteomes" id="UP001171916"/>
    </source>
</evidence>
<protein>
    <submittedName>
        <fullName evidence="3">DUF4174 domain-containing protein</fullName>
    </submittedName>
</protein>
<dbReference type="EMBL" id="JAUEPH010000002">
    <property type="protein sequence ID" value="MDN3203249.1"/>
    <property type="molecule type" value="Genomic_DNA"/>
</dbReference>
<organism evidence="3 4">
    <name type="scientific">Algoriphagus sediminis</name>
    <dbReference type="NCBI Taxonomy" id="3057113"/>
    <lineage>
        <taxon>Bacteria</taxon>
        <taxon>Pseudomonadati</taxon>
        <taxon>Bacteroidota</taxon>
        <taxon>Cytophagia</taxon>
        <taxon>Cytophagales</taxon>
        <taxon>Cyclobacteriaceae</taxon>
        <taxon>Algoriphagus</taxon>
    </lineage>
</organism>
<dbReference type="Pfam" id="PF13778">
    <property type="entry name" value="DUF4174"/>
    <property type="match status" value="1"/>
</dbReference>
<dbReference type="Proteomes" id="UP001171916">
    <property type="component" value="Unassembled WGS sequence"/>
</dbReference>
<gene>
    <name evidence="3" type="ORF">QVH07_03780</name>
</gene>
<comment type="caution">
    <text evidence="3">The sequence shown here is derived from an EMBL/GenBank/DDBJ whole genome shotgun (WGS) entry which is preliminary data.</text>
</comment>